<dbReference type="EMBL" id="MU003519">
    <property type="protein sequence ID" value="KAF2467743.1"/>
    <property type="molecule type" value="Genomic_DNA"/>
</dbReference>
<gene>
    <name evidence="1" type="ORF">BDR25DRAFT_358434</name>
</gene>
<evidence type="ECO:0000313" key="1">
    <source>
        <dbReference type="EMBL" id="KAF2467743.1"/>
    </source>
</evidence>
<sequence length="100" mass="10856">MPCSVVGGLNMSASVFRMSNLTLQLTDAVLRMNIVGGTGDLFVYIAILPLLLLNFPHPSFRKGRLIPARKLHRDDYAGAESFCTSQNRSVESTDRGSGLA</sequence>
<comment type="caution">
    <text evidence="1">The sequence shown here is derived from an EMBL/GenBank/DDBJ whole genome shotgun (WGS) entry which is preliminary data.</text>
</comment>
<name>A0ACB6QL63_9PLEO</name>
<keyword evidence="2" id="KW-1185">Reference proteome</keyword>
<dbReference type="Proteomes" id="UP000799755">
    <property type="component" value="Unassembled WGS sequence"/>
</dbReference>
<accession>A0ACB6QL63</accession>
<protein>
    <submittedName>
        <fullName evidence="1">Uncharacterized protein</fullName>
    </submittedName>
</protein>
<reference evidence="1" key="1">
    <citation type="journal article" date="2020" name="Stud. Mycol.">
        <title>101 Dothideomycetes genomes: a test case for predicting lifestyles and emergence of pathogens.</title>
        <authorList>
            <person name="Haridas S."/>
            <person name="Albert R."/>
            <person name="Binder M."/>
            <person name="Bloem J."/>
            <person name="Labutti K."/>
            <person name="Salamov A."/>
            <person name="Andreopoulos B."/>
            <person name="Baker S."/>
            <person name="Barry K."/>
            <person name="Bills G."/>
            <person name="Bluhm B."/>
            <person name="Cannon C."/>
            <person name="Castanera R."/>
            <person name="Culley D."/>
            <person name="Daum C."/>
            <person name="Ezra D."/>
            <person name="Gonzalez J."/>
            <person name="Henrissat B."/>
            <person name="Kuo A."/>
            <person name="Liang C."/>
            <person name="Lipzen A."/>
            <person name="Lutzoni F."/>
            <person name="Magnuson J."/>
            <person name="Mondo S."/>
            <person name="Nolan M."/>
            <person name="Ohm R."/>
            <person name="Pangilinan J."/>
            <person name="Park H.-J."/>
            <person name="Ramirez L."/>
            <person name="Alfaro M."/>
            <person name="Sun H."/>
            <person name="Tritt A."/>
            <person name="Yoshinaga Y."/>
            <person name="Zwiers L.-H."/>
            <person name="Turgeon B."/>
            <person name="Goodwin S."/>
            <person name="Spatafora J."/>
            <person name="Crous P."/>
            <person name="Grigoriev I."/>
        </authorList>
    </citation>
    <scope>NUCLEOTIDE SEQUENCE</scope>
    <source>
        <strain evidence="1">ATCC 200398</strain>
    </source>
</reference>
<proteinExistence type="predicted"/>
<organism evidence="1 2">
    <name type="scientific">Lindgomyces ingoldianus</name>
    <dbReference type="NCBI Taxonomy" id="673940"/>
    <lineage>
        <taxon>Eukaryota</taxon>
        <taxon>Fungi</taxon>
        <taxon>Dikarya</taxon>
        <taxon>Ascomycota</taxon>
        <taxon>Pezizomycotina</taxon>
        <taxon>Dothideomycetes</taxon>
        <taxon>Pleosporomycetidae</taxon>
        <taxon>Pleosporales</taxon>
        <taxon>Lindgomycetaceae</taxon>
        <taxon>Lindgomyces</taxon>
    </lineage>
</organism>
<evidence type="ECO:0000313" key="2">
    <source>
        <dbReference type="Proteomes" id="UP000799755"/>
    </source>
</evidence>